<protein>
    <recommendedName>
        <fullName evidence="4">AcrB/AcrD/AcrF family protein</fullName>
    </recommendedName>
</protein>
<feature type="transmembrane region" description="Helical" evidence="1">
    <location>
        <begin position="192"/>
        <end position="214"/>
    </location>
</feature>
<feature type="transmembrane region" description="Helical" evidence="1">
    <location>
        <begin position="367"/>
        <end position="389"/>
    </location>
</feature>
<feature type="transmembrane region" description="Helical" evidence="1">
    <location>
        <begin position="395"/>
        <end position="415"/>
    </location>
</feature>
<keyword evidence="1" id="KW-1133">Transmembrane helix</keyword>
<keyword evidence="1" id="KW-0812">Transmembrane</keyword>
<gene>
    <name evidence="2" type="ORF">DI632_05195</name>
</gene>
<evidence type="ECO:0008006" key="4">
    <source>
        <dbReference type="Google" id="ProtNLM"/>
    </source>
</evidence>
<reference evidence="2 3" key="1">
    <citation type="submission" date="2017-08" db="EMBL/GenBank/DDBJ databases">
        <title>Infants hospitalized years apart are colonized by the same room-sourced microbial strains.</title>
        <authorList>
            <person name="Brooks B."/>
            <person name="Olm M.R."/>
            <person name="Firek B.A."/>
            <person name="Baker R."/>
            <person name="Thomas B.C."/>
            <person name="Morowitz M.J."/>
            <person name="Banfield J.F."/>
        </authorList>
    </citation>
    <scope>NUCLEOTIDE SEQUENCE [LARGE SCALE GENOMIC DNA]</scope>
    <source>
        <strain evidence="2">S2_018_000_R3_110</strain>
    </source>
</reference>
<feature type="transmembrane region" description="Helical" evidence="1">
    <location>
        <begin position="341"/>
        <end position="360"/>
    </location>
</feature>
<dbReference type="Proteomes" id="UP000248614">
    <property type="component" value="Unassembled WGS sequence"/>
</dbReference>
<evidence type="ECO:0000313" key="3">
    <source>
        <dbReference type="Proteomes" id="UP000248614"/>
    </source>
</evidence>
<proteinExistence type="predicted"/>
<evidence type="ECO:0000256" key="1">
    <source>
        <dbReference type="SAM" id="Phobius"/>
    </source>
</evidence>
<feature type="transmembrane region" description="Helical" evidence="1">
    <location>
        <begin position="256"/>
        <end position="275"/>
    </location>
</feature>
<feature type="transmembrane region" description="Helical" evidence="1">
    <location>
        <begin position="12"/>
        <end position="29"/>
    </location>
</feature>
<feature type="transmembrane region" description="Helical" evidence="1">
    <location>
        <begin position="422"/>
        <end position="443"/>
    </location>
</feature>
<feature type="transmembrane region" description="Helical" evidence="1">
    <location>
        <begin position="226"/>
        <end position="244"/>
    </location>
</feature>
<organism evidence="2 3">
    <name type="scientific">Sphingomonas hengshuiensis</name>
    <dbReference type="NCBI Taxonomy" id="1609977"/>
    <lineage>
        <taxon>Bacteria</taxon>
        <taxon>Pseudomonadati</taxon>
        <taxon>Pseudomonadota</taxon>
        <taxon>Alphaproteobacteria</taxon>
        <taxon>Sphingomonadales</taxon>
        <taxon>Sphingomonadaceae</taxon>
        <taxon>Sphingomonas</taxon>
    </lineage>
</organism>
<evidence type="ECO:0000313" key="2">
    <source>
        <dbReference type="EMBL" id="PZO79227.1"/>
    </source>
</evidence>
<accession>A0A2W4ZCT4</accession>
<sequence>MPVHPHPLDRHWRRGLFLAWIAIAAWFLWDRWNAVHWLALSDTDDNMRLMQVRAWLGGQGWYDLRQYRLNPPGGLDIHWSRLVDLPIAGLILLLKPLAGPVWAERLAVGIAPLLPMGVAMAALAVTVRRLVAPLAWPLAILFLFGCSSTLLMFMPERIDHHGWQLACLAWTVAGLADPKQARGGMVVGLSSAFSLTIGLELLPYCAMAGAIVALRWVWDRAEARRLTVYGATLAGASAIGFVAFASRANYAMRCDALTPVWLSAVVAGGALLVLLARIAPAGRIVRLILALVAGGALAGAFAALFPQCLGRPEGVSDELARIWLNNVREAKPLYAMPWRTILPIITGPIIGLLGTFFATWRARRGPTIVPWAAITLFTAFAVAMLFWQIRSGPAAQLLAVPGAVALAWVVLPWLLSRRSRVVRILGTVAAVLILSSMAVGFVVQKLRIDPPDNRTRTVLRAGSRCASLPALRALNRIPAAVMFTHVDLGPRLIVATHHDGITGPYHRNGDAILDVHHAFMGDPENFRRIARRHGASYLLTCPNMAETTNYRARSPGGFYDLLAHGKVPAWLAPVALPKGSPLRLWRIDYAGMAPQ</sequence>
<feature type="transmembrane region" description="Helical" evidence="1">
    <location>
        <begin position="134"/>
        <end position="154"/>
    </location>
</feature>
<comment type="caution">
    <text evidence="2">The sequence shown here is derived from an EMBL/GenBank/DDBJ whole genome shotgun (WGS) entry which is preliminary data.</text>
</comment>
<keyword evidence="1" id="KW-0472">Membrane</keyword>
<dbReference type="AlphaFoldDB" id="A0A2W4ZCT4"/>
<dbReference type="EMBL" id="QFNF01000008">
    <property type="protein sequence ID" value="PZO79227.1"/>
    <property type="molecule type" value="Genomic_DNA"/>
</dbReference>
<name>A0A2W4ZCT4_9SPHN</name>
<feature type="transmembrane region" description="Helical" evidence="1">
    <location>
        <begin position="106"/>
        <end position="127"/>
    </location>
</feature>
<feature type="transmembrane region" description="Helical" evidence="1">
    <location>
        <begin position="287"/>
        <end position="305"/>
    </location>
</feature>